<evidence type="ECO:0000313" key="2">
    <source>
        <dbReference type="EMBL" id="OSX74988.1"/>
    </source>
</evidence>
<proteinExistence type="predicted"/>
<dbReference type="EMBL" id="KV918922">
    <property type="protein sequence ID" value="OSX74988.1"/>
    <property type="molecule type" value="Genomic_DNA"/>
</dbReference>
<feature type="compositionally biased region" description="Low complexity" evidence="1">
    <location>
        <begin position="45"/>
        <end position="70"/>
    </location>
</feature>
<name>A0A1X6P2B3_PORUM</name>
<protein>
    <submittedName>
        <fullName evidence="2">Uncharacterized protein</fullName>
    </submittedName>
</protein>
<evidence type="ECO:0000313" key="3">
    <source>
        <dbReference type="Proteomes" id="UP000218209"/>
    </source>
</evidence>
<feature type="compositionally biased region" description="Low complexity" evidence="1">
    <location>
        <begin position="24"/>
        <end position="36"/>
    </location>
</feature>
<organism evidence="2 3">
    <name type="scientific">Porphyra umbilicalis</name>
    <name type="common">Purple laver</name>
    <name type="synonym">Red alga</name>
    <dbReference type="NCBI Taxonomy" id="2786"/>
    <lineage>
        <taxon>Eukaryota</taxon>
        <taxon>Rhodophyta</taxon>
        <taxon>Bangiophyceae</taxon>
        <taxon>Bangiales</taxon>
        <taxon>Bangiaceae</taxon>
        <taxon>Porphyra</taxon>
    </lineage>
</organism>
<accession>A0A1X6P2B3</accession>
<dbReference type="AlphaFoldDB" id="A0A1X6P2B3"/>
<reference evidence="2 3" key="1">
    <citation type="submission" date="2017-03" db="EMBL/GenBank/DDBJ databases">
        <title>WGS assembly of Porphyra umbilicalis.</title>
        <authorList>
            <person name="Brawley S.H."/>
            <person name="Blouin N.A."/>
            <person name="Ficko-Blean E."/>
            <person name="Wheeler G.L."/>
            <person name="Lohr M."/>
            <person name="Goodson H.V."/>
            <person name="Jenkins J.W."/>
            <person name="Blaby-Haas C.E."/>
            <person name="Helliwell K.E."/>
            <person name="Chan C."/>
            <person name="Marriage T."/>
            <person name="Bhattacharya D."/>
            <person name="Klein A.S."/>
            <person name="Badis Y."/>
            <person name="Brodie J."/>
            <person name="Cao Y."/>
            <person name="Collen J."/>
            <person name="Dittami S.M."/>
            <person name="Gachon C.M."/>
            <person name="Green B.R."/>
            <person name="Karpowicz S."/>
            <person name="Kim J.W."/>
            <person name="Kudahl U."/>
            <person name="Lin S."/>
            <person name="Michel G."/>
            <person name="Mittag M."/>
            <person name="Olson B.J."/>
            <person name="Pangilinan J."/>
            <person name="Peng Y."/>
            <person name="Qiu H."/>
            <person name="Shu S."/>
            <person name="Singer J.T."/>
            <person name="Smith A.G."/>
            <person name="Sprecher B.N."/>
            <person name="Wagner V."/>
            <person name="Wang W."/>
            <person name="Wang Z.-Y."/>
            <person name="Yan J."/>
            <person name="Yarish C."/>
            <person name="Zoeuner-Riek S."/>
            <person name="Zhuang Y."/>
            <person name="Zou Y."/>
            <person name="Lindquist E.A."/>
            <person name="Grimwood J."/>
            <person name="Barry K."/>
            <person name="Rokhsar D.S."/>
            <person name="Schmutz J."/>
            <person name="Stiller J.W."/>
            <person name="Grossman A.R."/>
            <person name="Prochnik S.E."/>
        </authorList>
    </citation>
    <scope>NUCLEOTIDE SEQUENCE [LARGE SCALE GENOMIC DNA]</scope>
    <source>
        <strain evidence="2">4086291</strain>
    </source>
</reference>
<keyword evidence="3" id="KW-1185">Reference proteome</keyword>
<sequence length="161" mass="16159">MPGGGRPKAGPRTRAADVPRVVAARGRAPRQQGTAGVSHGGTACAPSARGVVGGRRPPAAPGRAARARGVGAHRRRGGRAGGSGGRAARPTRRGCHRPSVWGGGRRPERGERGGYVHGCLPAVGGATASAGRRAGARRLRLAARAGSGRAAKHHHAVAYVP</sequence>
<evidence type="ECO:0000256" key="1">
    <source>
        <dbReference type="SAM" id="MobiDB-lite"/>
    </source>
</evidence>
<dbReference type="Proteomes" id="UP000218209">
    <property type="component" value="Unassembled WGS sequence"/>
</dbReference>
<feature type="region of interest" description="Disordered" evidence="1">
    <location>
        <begin position="24"/>
        <end position="111"/>
    </location>
</feature>
<gene>
    <name evidence="2" type="ORF">BU14_0259s0023</name>
</gene>